<dbReference type="Pfam" id="PF12102">
    <property type="entry name" value="MrcB_N"/>
    <property type="match status" value="1"/>
</dbReference>
<dbReference type="InterPro" id="IPR021961">
    <property type="entry name" value="McrB_DNA-bd"/>
</dbReference>
<feature type="non-terminal residue" evidence="2">
    <location>
        <position position="101"/>
    </location>
</feature>
<keyword evidence="3" id="KW-1185">Reference proteome</keyword>
<proteinExistence type="predicted"/>
<name>A0ABX5IHH4_9STAP</name>
<dbReference type="RefSeq" id="WP_142401417.1">
    <property type="nucleotide sequence ID" value="NZ_PZFR01000507.1"/>
</dbReference>
<dbReference type="Gene3D" id="3.30.920.90">
    <property type="match status" value="1"/>
</dbReference>
<dbReference type="Proteomes" id="UP000240859">
    <property type="component" value="Unassembled WGS sequence"/>
</dbReference>
<accession>A0ABX5IHH4</accession>
<evidence type="ECO:0000313" key="3">
    <source>
        <dbReference type="Proteomes" id="UP000240859"/>
    </source>
</evidence>
<protein>
    <submittedName>
        <fullName evidence="2">DUF3578 domain-containing protein</fullName>
    </submittedName>
</protein>
<evidence type="ECO:0000259" key="1">
    <source>
        <dbReference type="Pfam" id="PF12102"/>
    </source>
</evidence>
<organism evidence="2 3">
    <name type="scientific">Staphylococcus succinus</name>
    <dbReference type="NCBI Taxonomy" id="61015"/>
    <lineage>
        <taxon>Bacteria</taxon>
        <taxon>Bacillati</taxon>
        <taxon>Bacillota</taxon>
        <taxon>Bacilli</taxon>
        <taxon>Bacillales</taxon>
        <taxon>Staphylococcaceae</taxon>
        <taxon>Staphylococcus</taxon>
    </lineage>
</organism>
<reference evidence="2 3" key="1">
    <citation type="journal article" date="2016" name="Front. Microbiol.">
        <title>Comprehensive Phylogenetic Analysis of Bovine Non-aureus Staphylococci Species Based on Whole-Genome Sequencing.</title>
        <authorList>
            <person name="Naushad S."/>
            <person name="Barkema H.W."/>
            <person name="Luby C."/>
            <person name="Condas L.A."/>
            <person name="Nobrega D.B."/>
            <person name="Carson D.A."/>
            <person name="De Buck J."/>
        </authorList>
    </citation>
    <scope>NUCLEOTIDE SEQUENCE [LARGE SCALE GENOMIC DNA]</scope>
    <source>
        <strain evidence="2 3">SNUC 1084</strain>
    </source>
</reference>
<evidence type="ECO:0000313" key="2">
    <source>
        <dbReference type="EMBL" id="PTI57108.1"/>
    </source>
</evidence>
<comment type="caution">
    <text evidence="2">The sequence shown here is derived from an EMBL/GenBank/DDBJ whole genome shotgun (WGS) entry which is preliminary data.</text>
</comment>
<dbReference type="EMBL" id="PZFR01000507">
    <property type="protein sequence ID" value="PTI57108.1"/>
    <property type="molecule type" value="Genomic_DNA"/>
</dbReference>
<feature type="domain" description="Type IV methyl-directed restriction enzyme EcoKMcrB subunit DNA-binding" evidence="1">
    <location>
        <begin position="10"/>
        <end position="101"/>
    </location>
</feature>
<gene>
    <name evidence="2" type="ORF">BU057_15490</name>
</gene>
<sequence>MTHSSLIKEIGNTYVKEKVSGEFTGAPVGDLVKNQMVDELKNIERLRSFKLKGSIGNGNFAEVPWVAIMDGNITKSTTEGIYIVFLFSGDGEKVFLTLNQG</sequence>